<dbReference type="GO" id="GO:0030600">
    <property type="term" value="F:feruloyl esterase activity"/>
    <property type="evidence" value="ECO:0007669"/>
    <property type="project" value="UniProtKB-EC"/>
</dbReference>
<dbReference type="Gene3D" id="3.40.50.1820">
    <property type="entry name" value="alpha/beta hydrolase"/>
    <property type="match status" value="1"/>
</dbReference>
<evidence type="ECO:0000256" key="8">
    <source>
        <dbReference type="ARBA" id="ARBA00023157"/>
    </source>
</evidence>
<dbReference type="AlphaFoldDB" id="A0A286UEM3"/>
<evidence type="ECO:0000313" key="11">
    <source>
        <dbReference type="EMBL" id="PAV18041.1"/>
    </source>
</evidence>
<evidence type="ECO:0000256" key="5">
    <source>
        <dbReference type="ARBA" id="ARBA00022729"/>
    </source>
</evidence>
<dbReference type="EMBL" id="NBII01000006">
    <property type="protein sequence ID" value="PAV18041.1"/>
    <property type="molecule type" value="Genomic_DNA"/>
</dbReference>
<dbReference type="InParanoid" id="A0A286UEM3"/>
<evidence type="ECO:0000256" key="2">
    <source>
        <dbReference type="ARBA" id="ARBA00022487"/>
    </source>
</evidence>
<comment type="catalytic activity">
    <reaction evidence="9">
        <text>feruloyl-polysaccharide + H2O = ferulate + polysaccharide.</text>
        <dbReference type="EC" id="3.1.1.73"/>
    </reaction>
</comment>
<evidence type="ECO:0000256" key="6">
    <source>
        <dbReference type="ARBA" id="ARBA00022801"/>
    </source>
</evidence>
<dbReference type="PANTHER" id="PTHR33938:SF15">
    <property type="entry name" value="FERULOYL ESTERASE B-RELATED"/>
    <property type="match status" value="1"/>
</dbReference>
<dbReference type="GO" id="GO:0045493">
    <property type="term" value="P:xylan catabolic process"/>
    <property type="evidence" value="ECO:0007669"/>
    <property type="project" value="UniProtKB-KW"/>
</dbReference>
<accession>A0A286UEM3</accession>
<dbReference type="OrthoDB" id="3039123at2759"/>
<comment type="caution">
    <text evidence="11">The sequence shown here is derived from an EMBL/GenBank/DDBJ whole genome shotgun (WGS) entry which is preliminary data.</text>
</comment>
<keyword evidence="5" id="KW-0732">Signal</keyword>
<dbReference type="PANTHER" id="PTHR33938">
    <property type="entry name" value="FERULOYL ESTERASE B-RELATED"/>
    <property type="match status" value="1"/>
</dbReference>
<keyword evidence="2" id="KW-0719">Serine esterase</keyword>
<keyword evidence="6 10" id="KW-0378">Hydrolase</keyword>
<evidence type="ECO:0000256" key="9">
    <source>
        <dbReference type="ARBA" id="ARBA00034075"/>
    </source>
</evidence>
<keyword evidence="7" id="KW-0106">Calcium</keyword>
<dbReference type="STRING" id="2282107.A0A286UEM3"/>
<dbReference type="GO" id="GO:0046872">
    <property type="term" value="F:metal ion binding"/>
    <property type="evidence" value="ECO:0007669"/>
    <property type="project" value="UniProtKB-KW"/>
</dbReference>
<reference evidence="11 12" key="1">
    <citation type="journal article" date="2017" name="Mol. Ecol.">
        <title>Comparative and population genomic landscape of Phellinus noxius: A hypervariable fungus causing root rot in trees.</title>
        <authorList>
            <person name="Chung C.L."/>
            <person name="Lee T.J."/>
            <person name="Akiba M."/>
            <person name="Lee H.H."/>
            <person name="Kuo T.H."/>
            <person name="Liu D."/>
            <person name="Ke H.M."/>
            <person name="Yokoi T."/>
            <person name="Roa M.B."/>
            <person name="Lu M.J."/>
            <person name="Chang Y.Y."/>
            <person name="Ann P.J."/>
            <person name="Tsai J.N."/>
            <person name="Chen C.Y."/>
            <person name="Tzean S.S."/>
            <person name="Ota Y."/>
            <person name="Hattori T."/>
            <person name="Sahashi N."/>
            <person name="Liou R.F."/>
            <person name="Kikuchi T."/>
            <person name="Tsai I.J."/>
        </authorList>
    </citation>
    <scope>NUCLEOTIDE SEQUENCE [LARGE SCALE GENOMIC DNA]</scope>
    <source>
        <strain evidence="11 12">FFPRI411160</strain>
    </source>
</reference>
<gene>
    <name evidence="11" type="ORF">PNOK_0652700</name>
</gene>
<keyword evidence="3" id="KW-0119">Carbohydrate metabolism</keyword>
<organism evidence="11 12">
    <name type="scientific">Pyrrhoderma noxium</name>
    <dbReference type="NCBI Taxonomy" id="2282107"/>
    <lineage>
        <taxon>Eukaryota</taxon>
        <taxon>Fungi</taxon>
        <taxon>Dikarya</taxon>
        <taxon>Basidiomycota</taxon>
        <taxon>Agaricomycotina</taxon>
        <taxon>Agaricomycetes</taxon>
        <taxon>Hymenochaetales</taxon>
        <taxon>Hymenochaetaceae</taxon>
        <taxon>Pyrrhoderma</taxon>
    </lineage>
</organism>
<evidence type="ECO:0000313" key="12">
    <source>
        <dbReference type="Proteomes" id="UP000217199"/>
    </source>
</evidence>
<dbReference type="EC" id="3.1.1.-" evidence="10"/>
<keyword evidence="3" id="KW-0858">Xylan degradation</keyword>
<keyword evidence="3" id="KW-0624">Polysaccharide degradation</keyword>
<proteinExistence type="inferred from homology"/>
<dbReference type="Proteomes" id="UP000217199">
    <property type="component" value="Unassembled WGS sequence"/>
</dbReference>
<dbReference type="SUPFAM" id="SSF53474">
    <property type="entry name" value="alpha/beta-Hydrolases"/>
    <property type="match status" value="1"/>
</dbReference>
<dbReference type="Pfam" id="PF07519">
    <property type="entry name" value="Tannase"/>
    <property type="match status" value="1"/>
</dbReference>
<sequence>MFGFKELRNWQVSLGIATTLFKSHFDLSPEDACLRLNNDQDVDLSAFNTTILNTTYFNNISRVEKLGASEGLAQINAALCRVQFLVNTSSLSAITAEVWLPTNWNNRFLALGNGGLGGLIDYDNLDYGTSLGFATVASNNGHDGNTGVFFANNSEVLADFTSRAIHVETLVGKRILDEYYSRPAKHSYYLGCSTGGRQGIYSALYHPGDFDGILAGAPATNFISLLGWSALVSKALGAPYGEKSERYISPTLLEHISAEILRQCHFTLRAKGGFISEPESCAFRPEELICSGKTDAGRCLSGAQVQALRFVFSPVYGLNGEYIFPRLDPGAEESNMLFSGEIFKYSDDWMKYVVFNDPNYDYRNIDLKAIAKAQAQDPGNISTFNGDLSAFHARGGKLISYHGLSDPVIPAGNSRDFYDLVSRTLNATSSTLDEFYRLFLVPGMGHCSGGRGSFRFGQHSRATPPIEYKGEDAASKVSEDLGVGKKNLPVEESVNNILLDLVNWVEEGRAPDFIRGATEDGKSKQVHCRYPKKVSGDNCLDGPQAKQ</sequence>
<name>A0A286UEM3_9AGAM</name>
<comment type="similarity">
    <text evidence="1 10">Belongs to the tannase family.</text>
</comment>
<protein>
    <recommendedName>
        <fullName evidence="10">Carboxylic ester hydrolase</fullName>
        <ecNumber evidence="10">3.1.1.-</ecNumber>
    </recommendedName>
</protein>
<evidence type="ECO:0000256" key="10">
    <source>
        <dbReference type="RuleBase" id="RU361238"/>
    </source>
</evidence>
<dbReference type="InterPro" id="IPR011118">
    <property type="entry name" value="Tannase/feruloyl_esterase"/>
</dbReference>
<keyword evidence="8" id="KW-1015">Disulfide bond</keyword>
<evidence type="ECO:0000256" key="1">
    <source>
        <dbReference type="ARBA" id="ARBA00006249"/>
    </source>
</evidence>
<evidence type="ECO:0000256" key="3">
    <source>
        <dbReference type="ARBA" id="ARBA00022651"/>
    </source>
</evidence>
<keyword evidence="12" id="KW-1185">Reference proteome</keyword>
<keyword evidence="4" id="KW-0479">Metal-binding</keyword>
<dbReference type="InterPro" id="IPR029058">
    <property type="entry name" value="AB_hydrolase_fold"/>
</dbReference>
<evidence type="ECO:0000256" key="7">
    <source>
        <dbReference type="ARBA" id="ARBA00022837"/>
    </source>
</evidence>
<evidence type="ECO:0000256" key="4">
    <source>
        <dbReference type="ARBA" id="ARBA00022723"/>
    </source>
</evidence>